<gene>
    <name evidence="1" type="ORF">GCM10022223_34120</name>
</gene>
<evidence type="ECO:0008006" key="3">
    <source>
        <dbReference type="Google" id="ProtNLM"/>
    </source>
</evidence>
<sequence>MELTDAGRAALKAGQQANAEAELALLSGLSPQHTQIRRRALRTIVLPPAGAGKEPE</sequence>
<reference evidence="2" key="1">
    <citation type="journal article" date="2019" name="Int. J. Syst. Evol. Microbiol.">
        <title>The Global Catalogue of Microorganisms (GCM) 10K type strain sequencing project: providing services to taxonomists for standard genome sequencing and annotation.</title>
        <authorList>
            <consortium name="The Broad Institute Genomics Platform"/>
            <consortium name="The Broad Institute Genome Sequencing Center for Infectious Disease"/>
            <person name="Wu L."/>
            <person name="Ma J."/>
        </authorList>
    </citation>
    <scope>NUCLEOTIDE SEQUENCE [LARGE SCALE GENOMIC DNA]</scope>
    <source>
        <strain evidence="2">JCM 16902</strain>
    </source>
</reference>
<evidence type="ECO:0000313" key="1">
    <source>
        <dbReference type="EMBL" id="GAA3615026.1"/>
    </source>
</evidence>
<protein>
    <recommendedName>
        <fullName evidence="3">MarR family transcriptional regulator</fullName>
    </recommendedName>
</protein>
<evidence type="ECO:0000313" key="2">
    <source>
        <dbReference type="Proteomes" id="UP001501074"/>
    </source>
</evidence>
<dbReference type="EMBL" id="BAAAZO010000005">
    <property type="protein sequence ID" value="GAA3615026.1"/>
    <property type="molecule type" value="Genomic_DNA"/>
</dbReference>
<name>A0ABP6ZPD4_9ACTN</name>
<comment type="caution">
    <text evidence="1">The sequence shown here is derived from an EMBL/GenBank/DDBJ whole genome shotgun (WGS) entry which is preliminary data.</text>
</comment>
<dbReference type="RefSeq" id="WP_231488950.1">
    <property type="nucleotide sequence ID" value="NZ_BAAAZO010000005.1"/>
</dbReference>
<accession>A0ABP6ZPD4</accession>
<proteinExistence type="predicted"/>
<organism evidence="1 2">
    <name type="scientific">Kineosporia mesophila</name>
    <dbReference type="NCBI Taxonomy" id="566012"/>
    <lineage>
        <taxon>Bacteria</taxon>
        <taxon>Bacillati</taxon>
        <taxon>Actinomycetota</taxon>
        <taxon>Actinomycetes</taxon>
        <taxon>Kineosporiales</taxon>
        <taxon>Kineosporiaceae</taxon>
        <taxon>Kineosporia</taxon>
    </lineage>
</organism>
<keyword evidence="2" id="KW-1185">Reference proteome</keyword>
<dbReference type="Proteomes" id="UP001501074">
    <property type="component" value="Unassembled WGS sequence"/>
</dbReference>